<dbReference type="AlphaFoldDB" id="A0A517R7F3"/>
<feature type="region of interest" description="Disordered" evidence="1">
    <location>
        <begin position="1"/>
        <end position="28"/>
    </location>
</feature>
<sequence length="186" mass="19952">MMPLFEPPKTPSSLPEPATAGPTRPYQPSAERKLMGQIMGLAFIELVTIGFYGLGLVLLILMSIPLARTLKELRTRPDHVDTPLEQLGRIALMIVVVQSVAVAGFTATLGSCTLGSMIAFGAMGSGGESIFIVAMLLSIGILPLSLWGASKAWMHFLMPAPEFRPRASPDEVPEQIDESHAPSPRT</sequence>
<accession>A0A517R7F3</accession>
<gene>
    <name evidence="3" type="ORF">Pan189_42320</name>
</gene>
<keyword evidence="2" id="KW-0472">Membrane</keyword>
<protein>
    <submittedName>
        <fullName evidence="3">Uncharacterized protein</fullName>
    </submittedName>
</protein>
<keyword evidence="2" id="KW-1133">Transmembrane helix</keyword>
<evidence type="ECO:0000313" key="3">
    <source>
        <dbReference type="EMBL" id="QDT39820.1"/>
    </source>
</evidence>
<feature type="transmembrane region" description="Helical" evidence="2">
    <location>
        <begin position="38"/>
        <end position="66"/>
    </location>
</feature>
<name>A0A517R7F3_9PLAN</name>
<feature type="transmembrane region" description="Helical" evidence="2">
    <location>
        <begin position="129"/>
        <end position="149"/>
    </location>
</feature>
<evidence type="ECO:0000256" key="2">
    <source>
        <dbReference type="SAM" id="Phobius"/>
    </source>
</evidence>
<evidence type="ECO:0000313" key="4">
    <source>
        <dbReference type="Proteomes" id="UP000317318"/>
    </source>
</evidence>
<feature type="compositionally biased region" description="Pro residues" evidence="1">
    <location>
        <begin position="1"/>
        <end position="10"/>
    </location>
</feature>
<dbReference type="KEGG" id="svp:Pan189_42320"/>
<keyword evidence="4" id="KW-1185">Reference proteome</keyword>
<organism evidence="3 4">
    <name type="scientific">Stratiformator vulcanicus</name>
    <dbReference type="NCBI Taxonomy" id="2527980"/>
    <lineage>
        <taxon>Bacteria</taxon>
        <taxon>Pseudomonadati</taxon>
        <taxon>Planctomycetota</taxon>
        <taxon>Planctomycetia</taxon>
        <taxon>Planctomycetales</taxon>
        <taxon>Planctomycetaceae</taxon>
        <taxon>Stratiformator</taxon>
    </lineage>
</organism>
<feature type="transmembrane region" description="Helical" evidence="2">
    <location>
        <begin position="87"/>
        <end position="109"/>
    </location>
</feature>
<keyword evidence="2" id="KW-0812">Transmembrane</keyword>
<feature type="region of interest" description="Disordered" evidence="1">
    <location>
        <begin position="165"/>
        <end position="186"/>
    </location>
</feature>
<dbReference type="EMBL" id="CP036268">
    <property type="protein sequence ID" value="QDT39820.1"/>
    <property type="molecule type" value="Genomic_DNA"/>
</dbReference>
<reference evidence="3 4" key="1">
    <citation type="submission" date="2019-02" db="EMBL/GenBank/DDBJ databases">
        <title>Deep-cultivation of Planctomycetes and their phenomic and genomic characterization uncovers novel biology.</title>
        <authorList>
            <person name="Wiegand S."/>
            <person name="Jogler M."/>
            <person name="Boedeker C."/>
            <person name="Pinto D."/>
            <person name="Vollmers J."/>
            <person name="Rivas-Marin E."/>
            <person name="Kohn T."/>
            <person name="Peeters S.H."/>
            <person name="Heuer A."/>
            <person name="Rast P."/>
            <person name="Oberbeckmann S."/>
            <person name="Bunk B."/>
            <person name="Jeske O."/>
            <person name="Meyerdierks A."/>
            <person name="Storesund J.E."/>
            <person name="Kallscheuer N."/>
            <person name="Luecker S."/>
            <person name="Lage O.M."/>
            <person name="Pohl T."/>
            <person name="Merkel B.J."/>
            <person name="Hornburger P."/>
            <person name="Mueller R.-W."/>
            <person name="Bruemmer F."/>
            <person name="Labrenz M."/>
            <person name="Spormann A.M."/>
            <person name="Op den Camp H."/>
            <person name="Overmann J."/>
            <person name="Amann R."/>
            <person name="Jetten M.S.M."/>
            <person name="Mascher T."/>
            <person name="Medema M.H."/>
            <person name="Devos D.P."/>
            <person name="Kaster A.-K."/>
            <person name="Ovreas L."/>
            <person name="Rohde M."/>
            <person name="Galperin M.Y."/>
            <person name="Jogler C."/>
        </authorList>
    </citation>
    <scope>NUCLEOTIDE SEQUENCE [LARGE SCALE GENOMIC DNA]</scope>
    <source>
        <strain evidence="3 4">Pan189</strain>
    </source>
</reference>
<dbReference type="RefSeq" id="WP_145365932.1">
    <property type="nucleotide sequence ID" value="NZ_CP036268.1"/>
</dbReference>
<proteinExistence type="predicted"/>
<dbReference type="Proteomes" id="UP000317318">
    <property type="component" value="Chromosome"/>
</dbReference>
<evidence type="ECO:0000256" key="1">
    <source>
        <dbReference type="SAM" id="MobiDB-lite"/>
    </source>
</evidence>